<dbReference type="PROSITE" id="PS00394">
    <property type="entry name" value="DNA_PHOTOLYASES_1_1"/>
    <property type="match status" value="1"/>
</dbReference>
<feature type="binding site" evidence="4">
    <location>
        <begin position="382"/>
        <end position="384"/>
    </location>
    <ligand>
        <name>FAD</name>
        <dbReference type="ChEBI" id="CHEBI:57692"/>
    </ligand>
</feature>
<feature type="site" description="Electron transfer via tryptophanyl radical" evidence="5">
    <location>
        <position position="369"/>
    </location>
</feature>
<feature type="region of interest" description="Disordered" evidence="7">
    <location>
        <begin position="171"/>
        <end position="191"/>
    </location>
</feature>
<dbReference type="InterPro" id="IPR006050">
    <property type="entry name" value="DNA_photolyase_N"/>
</dbReference>
<evidence type="ECO:0000256" key="3">
    <source>
        <dbReference type="ARBA" id="ARBA00022991"/>
    </source>
</evidence>
<dbReference type="InterPro" id="IPR018394">
    <property type="entry name" value="DNA_photolyase_1_CS_C"/>
</dbReference>
<sequence>MTSSEGTSLVWLRDDLRLDDNPALAEAAHRGEPVTVVYVLDEESDGVRPLGGAARWWLHHSLAALSADLESKGSRLVLRRGPADETIRKLARQTNASHIFWNRRYAQPERTIDAGLKDWAGSNGIQASSFQANLLFEPWTIRTGAGGPYKVYSPFWRACLASHEIRDPLEAPTELPEPAHSGRGLPATDTLGGWNLLPSSPDWSGGLAEAWEPGEHGAARRLEDFLDGPIEEYGTGRNLPGTEGTSRLSPHLRFGEVSPFRVWREIRRRHPGKIPADVGTFQSELGWREFNWHLLYHNPDLATRNFRPAFDNFPWASLSRKELAAWQQGNTGYPLVDAGMRQLWQTGWMHNRVRMAAASFLVKNLLADWRIGEEWFWDTLVDADAANNPANWQWVAGSGADASPYYRIFNPVTQSRKFDAGGSYLKAFIPELRTLQGKQIHEPWEATTDGYPKPLVDLPESRERALEAYQKIKEA</sequence>
<feature type="site" description="Electron transfer via tryptophanyl radical" evidence="5">
    <location>
        <position position="315"/>
    </location>
</feature>
<dbReference type="PANTHER" id="PTHR11455:SF9">
    <property type="entry name" value="CRYPTOCHROME CIRCADIAN CLOCK 5 ISOFORM X1"/>
    <property type="match status" value="1"/>
</dbReference>
<feature type="binding site" evidence="4">
    <location>
        <position position="281"/>
    </location>
    <ligand>
        <name>FAD</name>
        <dbReference type="ChEBI" id="CHEBI:57692"/>
    </ligand>
</feature>
<dbReference type="InterPro" id="IPR036134">
    <property type="entry name" value="Crypto/Photolyase_FAD-like_sf"/>
</dbReference>
<name>A0A0B4DVA3_PSEPS</name>
<feature type="site" description="Electron transfer via tryptophanyl radical" evidence="5">
    <location>
        <position position="392"/>
    </location>
</feature>
<feature type="binding site" evidence="4">
    <location>
        <position position="233"/>
    </location>
    <ligand>
        <name>FAD</name>
        <dbReference type="ChEBI" id="CHEBI:57692"/>
    </ligand>
</feature>
<keyword evidence="9" id="KW-0456">Lyase</keyword>
<evidence type="ECO:0000256" key="4">
    <source>
        <dbReference type="PIRSR" id="PIRSR602081-1"/>
    </source>
</evidence>
<dbReference type="InterPro" id="IPR005101">
    <property type="entry name" value="Cryptochr/Photolyase_FAD-bd"/>
</dbReference>
<evidence type="ECO:0000313" key="9">
    <source>
        <dbReference type="EMBL" id="KIC68390.1"/>
    </source>
</evidence>
<protein>
    <submittedName>
        <fullName evidence="9">Deoxyribodipyrimidine photolyase</fullName>
    </submittedName>
</protein>
<dbReference type="SUPFAM" id="SSF48173">
    <property type="entry name" value="Cryptochrome/photolyase FAD-binding domain"/>
    <property type="match status" value="1"/>
</dbReference>
<evidence type="ECO:0000256" key="5">
    <source>
        <dbReference type="PIRSR" id="PIRSR602081-2"/>
    </source>
</evidence>
<organism evidence="9 10">
    <name type="scientific">Pseudarthrobacter phenanthrenivorans</name>
    <name type="common">Arthrobacter phenanthrenivorans</name>
    <dbReference type="NCBI Taxonomy" id="361575"/>
    <lineage>
        <taxon>Bacteria</taxon>
        <taxon>Bacillati</taxon>
        <taxon>Actinomycetota</taxon>
        <taxon>Actinomycetes</taxon>
        <taxon>Micrococcales</taxon>
        <taxon>Micrococcaceae</taxon>
        <taxon>Pseudarthrobacter</taxon>
    </lineage>
</organism>
<dbReference type="PRINTS" id="PR00147">
    <property type="entry name" value="DNAPHOTLYASE"/>
</dbReference>
<proteinExistence type="inferred from homology"/>
<keyword evidence="2 4" id="KW-0274">FAD</keyword>
<dbReference type="Pfam" id="PF00875">
    <property type="entry name" value="DNA_photolyase"/>
    <property type="match status" value="1"/>
</dbReference>
<comment type="caution">
    <text evidence="9">The sequence shown here is derived from an EMBL/GenBank/DDBJ whole genome shotgun (WGS) entry which is preliminary data.</text>
</comment>
<evidence type="ECO:0000313" key="10">
    <source>
        <dbReference type="Proteomes" id="UP000031196"/>
    </source>
</evidence>
<dbReference type="GO" id="GO:0071949">
    <property type="term" value="F:FAD binding"/>
    <property type="evidence" value="ECO:0007669"/>
    <property type="project" value="TreeGrafter"/>
</dbReference>
<dbReference type="RefSeq" id="WP_043450645.1">
    <property type="nucleotide sequence ID" value="NZ_JWTB01000010.1"/>
</dbReference>
<dbReference type="AlphaFoldDB" id="A0A0B4DVA3"/>
<keyword evidence="3 6" id="KW-0157">Chromophore</keyword>
<dbReference type="OrthoDB" id="9772484at2"/>
<dbReference type="InterPro" id="IPR014729">
    <property type="entry name" value="Rossmann-like_a/b/a_fold"/>
</dbReference>
<dbReference type="PANTHER" id="PTHR11455">
    <property type="entry name" value="CRYPTOCHROME"/>
    <property type="match status" value="1"/>
</dbReference>
<dbReference type="GO" id="GO:0003904">
    <property type="term" value="F:deoxyribodipyrimidine photo-lyase activity"/>
    <property type="evidence" value="ECO:0007669"/>
    <property type="project" value="TreeGrafter"/>
</dbReference>
<accession>A0A0B4DVA3</accession>
<feature type="binding site" evidence="4">
    <location>
        <begin position="245"/>
        <end position="249"/>
    </location>
    <ligand>
        <name>FAD</name>
        <dbReference type="ChEBI" id="CHEBI:57692"/>
    </ligand>
</feature>
<gene>
    <name evidence="9" type="ORF">RM50_05190</name>
</gene>
<dbReference type="GO" id="GO:0006950">
    <property type="term" value="P:response to stress"/>
    <property type="evidence" value="ECO:0007669"/>
    <property type="project" value="UniProtKB-ARBA"/>
</dbReference>
<dbReference type="PROSITE" id="PS51645">
    <property type="entry name" value="PHR_CRY_ALPHA_BETA"/>
    <property type="match status" value="1"/>
</dbReference>
<comment type="similarity">
    <text evidence="6">Belongs to the DNA photolyase family.</text>
</comment>
<evidence type="ECO:0000256" key="6">
    <source>
        <dbReference type="RuleBase" id="RU004182"/>
    </source>
</evidence>
<dbReference type="Proteomes" id="UP000031196">
    <property type="component" value="Unassembled WGS sequence"/>
</dbReference>
<evidence type="ECO:0000259" key="8">
    <source>
        <dbReference type="PROSITE" id="PS51645"/>
    </source>
</evidence>
<keyword evidence="1 4" id="KW-0285">Flavoprotein</keyword>
<dbReference type="InterPro" id="IPR036155">
    <property type="entry name" value="Crypto/Photolyase_N_sf"/>
</dbReference>
<dbReference type="InterPro" id="IPR002081">
    <property type="entry name" value="Cryptochrome/DNA_photolyase_1"/>
</dbReference>
<dbReference type="Pfam" id="PF03441">
    <property type="entry name" value="FAD_binding_7"/>
    <property type="match status" value="1"/>
</dbReference>
<dbReference type="GO" id="GO:0009416">
    <property type="term" value="P:response to light stimulus"/>
    <property type="evidence" value="ECO:0007669"/>
    <property type="project" value="TreeGrafter"/>
</dbReference>
<dbReference type="GO" id="GO:0003677">
    <property type="term" value="F:DNA binding"/>
    <property type="evidence" value="ECO:0007669"/>
    <property type="project" value="TreeGrafter"/>
</dbReference>
<comment type="cofactor">
    <cofactor evidence="4">
        <name>FAD</name>
        <dbReference type="ChEBI" id="CHEBI:57692"/>
    </cofactor>
    <text evidence="4">Binds 1 FAD per subunit.</text>
</comment>
<dbReference type="GO" id="GO:0006139">
    <property type="term" value="P:nucleobase-containing compound metabolic process"/>
    <property type="evidence" value="ECO:0007669"/>
    <property type="project" value="UniProtKB-ARBA"/>
</dbReference>
<evidence type="ECO:0000256" key="7">
    <source>
        <dbReference type="SAM" id="MobiDB-lite"/>
    </source>
</evidence>
<feature type="domain" description="Photolyase/cryptochrome alpha/beta" evidence="8">
    <location>
        <begin position="6"/>
        <end position="135"/>
    </location>
</feature>
<dbReference type="Gene3D" id="3.40.50.620">
    <property type="entry name" value="HUPs"/>
    <property type="match status" value="1"/>
</dbReference>
<dbReference type="Gene3D" id="1.25.40.80">
    <property type="match status" value="1"/>
</dbReference>
<dbReference type="Gene3D" id="1.10.579.10">
    <property type="entry name" value="DNA Cyclobutane Dipyrimidine Photolyase, subunit A, domain 3"/>
    <property type="match status" value="1"/>
</dbReference>
<evidence type="ECO:0000256" key="2">
    <source>
        <dbReference type="ARBA" id="ARBA00022827"/>
    </source>
</evidence>
<dbReference type="SUPFAM" id="SSF52425">
    <property type="entry name" value="Cryptochrome/photolyase, N-terminal domain"/>
    <property type="match status" value="1"/>
</dbReference>
<evidence type="ECO:0000256" key="1">
    <source>
        <dbReference type="ARBA" id="ARBA00022630"/>
    </source>
</evidence>
<reference evidence="9 10" key="1">
    <citation type="submission" date="2014-12" db="EMBL/GenBank/DDBJ databases">
        <title>Genome sequencing of Arthrobacter phenanthrenivorans SWC37.</title>
        <authorList>
            <person name="Tan P.W."/>
            <person name="Chan K.-G."/>
        </authorList>
    </citation>
    <scope>NUCLEOTIDE SEQUENCE [LARGE SCALE GENOMIC DNA]</scope>
    <source>
        <strain evidence="9 10">SWC37</strain>
    </source>
</reference>
<dbReference type="EMBL" id="JWTB01000010">
    <property type="protein sequence ID" value="KIC68390.1"/>
    <property type="molecule type" value="Genomic_DNA"/>
</dbReference>